<feature type="domain" description="Calcineurin-like phosphoesterase" evidence="3">
    <location>
        <begin position="31"/>
        <end position="240"/>
    </location>
</feature>
<dbReference type="Proteomes" id="UP000198817">
    <property type="component" value="Unassembled WGS sequence"/>
</dbReference>
<evidence type="ECO:0000313" key="4">
    <source>
        <dbReference type="EMBL" id="SFU51870.1"/>
    </source>
</evidence>
<dbReference type="GO" id="GO:0016020">
    <property type="term" value="C:membrane"/>
    <property type="evidence" value="ECO:0007669"/>
    <property type="project" value="GOC"/>
</dbReference>
<evidence type="ECO:0000313" key="5">
    <source>
        <dbReference type="Proteomes" id="UP000198817"/>
    </source>
</evidence>
<dbReference type="GO" id="GO:0008758">
    <property type="term" value="F:UDP-2,3-diacylglucosamine hydrolase activity"/>
    <property type="evidence" value="ECO:0007669"/>
    <property type="project" value="TreeGrafter"/>
</dbReference>
<keyword evidence="2" id="KW-0378">Hydrolase</keyword>
<dbReference type="InterPro" id="IPR004843">
    <property type="entry name" value="Calcineurin-like_PHP"/>
</dbReference>
<accession>A0A1I7GTX5</accession>
<protein>
    <recommendedName>
        <fullName evidence="3">Calcineurin-like phosphoesterase domain-containing protein</fullName>
    </recommendedName>
</protein>
<dbReference type="OrthoDB" id="9780884at2"/>
<dbReference type="InterPro" id="IPR029052">
    <property type="entry name" value="Metallo-depent_PP-like"/>
</dbReference>
<dbReference type="EMBL" id="FPBT01000009">
    <property type="protein sequence ID" value="SFU51870.1"/>
    <property type="molecule type" value="Genomic_DNA"/>
</dbReference>
<dbReference type="GO" id="GO:0009245">
    <property type="term" value="P:lipid A biosynthetic process"/>
    <property type="evidence" value="ECO:0007669"/>
    <property type="project" value="TreeGrafter"/>
</dbReference>
<dbReference type="SUPFAM" id="SSF56300">
    <property type="entry name" value="Metallo-dependent phosphatases"/>
    <property type="match status" value="1"/>
</dbReference>
<evidence type="ECO:0000259" key="3">
    <source>
        <dbReference type="Pfam" id="PF00149"/>
    </source>
</evidence>
<reference evidence="4 5" key="1">
    <citation type="submission" date="2016-10" db="EMBL/GenBank/DDBJ databases">
        <authorList>
            <person name="de Groot N.N."/>
        </authorList>
    </citation>
    <scope>NUCLEOTIDE SEQUENCE [LARGE SCALE GENOMIC DNA]</scope>
    <source>
        <strain evidence="4 5">KHGC13</strain>
    </source>
</reference>
<evidence type="ECO:0000256" key="1">
    <source>
        <dbReference type="ARBA" id="ARBA00022723"/>
    </source>
</evidence>
<dbReference type="STRING" id="155865.SAMN05216515_11040"/>
<dbReference type="PANTHER" id="PTHR31302">
    <property type="entry name" value="TRANSMEMBRANE PROTEIN WITH METALLOPHOSPHOESTERASE DOMAIN-RELATED"/>
    <property type="match status" value="1"/>
</dbReference>
<sequence length="305" mass="33272">MNIWRKLNGPVQCTVYTLATNRLPAGHPGLHILQVSDLQSERFGAGQCELLRLAAQAKPDLILITGDLADRRHTDYRASLEAAAGLAALGSVCYVNGNHEADLRTREAESFYEKLSALGIRVLRDRSALLPVGRPPVPVRVMGLAEETVFRARGQKPGTGSRVEHRGFHPEIIAEQIDRMAGRSDGPAEDAGEVPGENPDGFPDALPAERLTILLAHEPQLLPFYARPGVDLIFSGHAHGGQFRLPGGQGLYAPEQGILPRLTQGLHRAGDAHMVISRGLGNSTFPLRLHNRPELVLLRLRPEKR</sequence>
<evidence type="ECO:0000256" key="2">
    <source>
        <dbReference type="ARBA" id="ARBA00022801"/>
    </source>
</evidence>
<name>A0A1I7GTX5_9FIRM</name>
<dbReference type="PANTHER" id="PTHR31302:SF31">
    <property type="entry name" value="PHOSPHODIESTERASE YAEI"/>
    <property type="match status" value="1"/>
</dbReference>
<dbReference type="InterPro" id="IPR051158">
    <property type="entry name" value="Metallophosphoesterase_sf"/>
</dbReference>
<proteinExistence type="predicted"/>
<dbReference type="RefSeq" id="WP_090470974.1">
    <property type="nucleotide sequence ID" value="NZ_CACWQI010000043.1"/>
</dbReference>
<dbReference type="AlphaFoldDB" id="A0A1I7GTX5"/>
<keyword evidence="1" id="KW-0479">Metal-binding</keyword>
<organism evidence="4 5">
    <name type="scientific">Eubacterium pyruvativorans</name>
    <dbReference type="NCBI Taxonomy" id="155865"/>
    <lineage>
        <taxon>Bacteria</taxon>
        <taxon>Bacillati</taxon>
        <taxon>Bacillota</taxon>
        <taxon>Clostridia</taxon>
        <taxon>Eubacteriales</taxon>
        <taxon>Eubacteriaceae</taxon>
        <taxon>Eubacterium</taxon>
    </lineage>
</organism>
<keyword evidence="5" id="KW-1185">Reference proteome</keyword>
<dbReference type="GO" id="GO:0046872">
    <property type="term" value="F:metal ion binding"/>
    <property type="evidence" value="ECO:0007669"/>
    <property type="project" value="UniProtKB-KW"/>
</dbReference>
<dbReference type="Pfam" id="PF00149">
    <property type="entry name" value="Metallophos"/>
    <property type="match status" value="1"/>
</dbReference>
<dbReference type="Gene3D" id="3.60.21.10">
    <property type="match status" value="1"/>
</dbReference>
<gene>
    <name evidence="4" type="ORF">SAMN05216508_10940</name>
</gene>